<evidence type="ECO:0000256" key="8">
    <source>
        <dbReference type="ARBA" id="ARBA00023180"/>
    </source>
</evidence>
<keyword evidence="3" id="KW-0732">Signal</keyword>
<dbReference type="Pfam" id="PF00974">
    <property type="entry name" value="Rhabdo_glycop_FD"/>
    <property type="match status" value="1"/>
</dbReference>
<feature type="domain" description="Spike glycoprotein fusion" evidence="10">
    <location>
        <begin position="71"/>
        <end position="161"/>
    </location>
</feature>
<evidence type="ECO:0000256" key="2">
    <source>
        <dbReference type="ARBA" id="ARBA00022692"/>
    </source>
</evidence>
<evidence type="ECO:0000256" key="4">
    <source>
        <dbReference type="ARBA" id="ARBA00022844"/>
    </source>
</evidence>
<dbReference type="InterPro" id="IPR001903">
    <property type="entry name" value="Rhabdo_glycop_FD"/>
</dbReference>
<feature type="transmembrane region" description="Helical" evidence="9">
    <location>
        <begin position="529"/>
        <end position="551"/>
    </location>
</feature>
<dbReference type="GO" id="GO:0019031">
    <property type="term" value="C:viral envelope"/>
    <property type="evidence" value="ECO:0007669"/>
    <property type="project" value="UniProtKB-KW"/>
</dbReference>
<evidence type="ECO:0000256" key="5">
    <source>
        <dbReference type="ARBA" id="ARBA00022879"/>
    </source>
</evidence>
<dbReference type="GO" id="GO:0055036">
    <property type="term" value="C:virion membrane"/>
    <property type="evidence" value="ECO:0007669"/>
    <property type="project" value="UniProtKB-SubCell"/>
</dbReference>
<dbReference type="InterPro" id="IPR055447">
    <property type="entry name" value="Rhabdo_glycop_CD"/>
</dbReference>
<reference evidence="12 13" key="1">
    <citation type="journal article" date="2014" name="J. Gen. Virol.">
        <title>Sunguru virus: a novel virus in the family Rhabdoviridae isolated from a chicken in north-western Uganda.</title>
        <authorList>
            <person name="Ledermann J.P."/>
            <person name="Zeidner N."/>
            <person name="Borland E.M."/>
            <person name="Mutebi J.P."/>
            <person name="Lanciotti R.S."/>
            <person name="Miller B.R."/>
            <person name="Lutwama J.J."/>
            <person name="Tendo J.M."/>
            <person name="Andama V."/>
            <person name="Powers A.M."/>
        </authorList>
    </citation>
    <scope>NUCLEOTIDE SEQUENCE [LARGE SCALE GENOMIC DNA]</scope>
    <source>
        <strain evidence="12">Ug#41</strain>
    </source>
</reference>
<evidence type="ECO:0000256" key="1">
    <source>
        <dbReference type="ARBA" id="ARBA00004563"/>
    </source>
</evidence>
<keyword evidence="6 9" id="KW-1133">Transmembrane helix</keyword>
<keyword evidence="5" id="KW-0261">Viral envelope protein</keyword>
<dbReference type="Pfam" id="PF24833">
    <property type="entry name" value="Rhabdo_glycop_CD"/>
    <property type="match status" value="1"/>
</dbReference>
<evidence type="ECO:0000313" key="12">
    <source>
        <dbReference type="EMBL" id="AHX81843.1"/>
    </source>
</evidence>
<protein>
    <submittedName>
        <fullName evidence="12">Glycoprotein</fullName>
    </submittedName>
</protein>
<dbReference type="SUPFAM" id="SSF161008">
    <property type="entry name" value="Viral glycoprotein ectodomain-like"/>
    <property type="match status" value="2"/>
</dbReference>
<dbReference type="KEGG" id="vg:21011890"/>
<dbReference type="OrthoDB" id="21147at10239"/>
<dbReference type="RefSeq" id="YP_009094440.1">
    <property type="nucleotide sequence ID" value="NC_025401.1"/>
</dbReference>
<proteinExistence type="predicted"/>
<dbReference type="GeneID" id="21011890"/>
<keyword evidence="4" id="KW-0946">Virion</keyword>
<accession>A0A023T326</accession>
<evidence type="ECO:0000313" key="13">
    <source>
        <dbReference type="Proteomes" id="UP000160503"/>
    </source>
</evidence>
<keyword evidence="2 9" id="KW-0812">Transmembrane</keyword>
<keyword evidence="8" id="KW-0325">Glycoprotein</keyword>
<evidence type="ECO:0000256" key="7">
    <source>
        <dbReference type="ARBA" id="ARBA00023136"/>
    </source>
</evidence>
<sequence length="567" mass="65752">MSLLGLAVVSFISILSNVGSVEHLYFPVEMKSQFKPVKLEDLTCPYASDDMGFPSSVKADVQLLKTNLIRVPGTICYRQLWTIKCSENFFGVQTINKDIKDLELGHFPEKGDDKVYFPDPTCRWMSESETTAEFAICKDEEILFDETTGLGTDNQYGSFFCQKDYCPINKYVGFKPKRPLAEIIKEGFMDIEAEFSVNSRGFVDIHSLTRSHHYPRMSMKNACVRWRDHESKKKFDLILNNGFLIRFKSEFDIEVSPRLESNWVTKDYNTDDEVKKLINAKSHPNHGTHFSFQRDPWAKISDSVIKKEKFKFAHLILSLRNCEKEDDKRIKIPYIDFQTTDVEMYIESKIDQIACKRRLYEIITEKKFNLIDLGLLAPNHGGLGPVYHSYSKDISRGFGHYRRIIWDPQPEIGILGYYFDGGEQKNVTCPEWVRKNHSLSWCVNGIFKMGGKIFHPIYGADNLEELKIAFEERDVRSVEHPAILHDLHNREATTWKEYHKVTDDLRWKGVNLGIWDFFDSVIGKIVACALGGLMFLILFWVSASVIMRCCVKRSFHNPNAKRRSEEW</sequence>
<dbReference type="Proteomes" id="UP000160503">
    <property type="component" value="Segment"/>
</dbReference>
<dbReference type="EMBL" id="KF395226">
    <property type="protein sequence ID" value="AHX81843.1"/>
    <property type="molecule type" value="Viral_cRNA"/>
</dbReference>
<name>A0A023T326_9RHAB</name>
<evidence type="ECO:0000259" key="10">
    <source>
        <dbReference type="Pfam" id="PF00974"/>
    </source>
</evidence>
<comment type="subcellular location">
    <subcellularLocation>
        <location evidence="1">Virion membrane</location>
        <topology evidence="1">Single-pass type I membrane protein</topology>
    </subcellularLocation>
</comment>
<evidence type="ECO:0000256" key="6">
    <source>
        <dbReference type="ARBA" id="ARBA00022989"/>
    </source>
</evidence>
<keyword evidence="7 9" id="KW-0472">Membrane</keyword>
<evidence type="ECO:0000256" key="3">
    <source>
        <dbReference type="ARBA" id="ARBA00022729"/>
    </source>
</evidence>
<evidence type="ECO:0000256" key="9">
    <source>
        <dbReference type="SAM" id="Phobius"/>
    </source>
</evidence>
<organism evidence="12 13">
    <name type="scientific">Sunguru virus</name>
    <dbReference type="NCBI Taxonomy" id="1491491"/>
    <lineage>
        <taxon>Viruses</taxon>
        <taxon>Riboviria</taxon>
        <taxon>Orthornavirae</taxon>
        <taxon>Negarnaviricota</taxon>
        <taxon>Haploviricotina</taxon>
        <taxon>Monjiviricetes</taxon>
        <taxon>Mononegavirales</taxon>
        <taxon>Rhabdoviridae</taxon>
        <taxon>Alpharhabdovirinae</taxon>
        <taxon>Sunrhavirus</taxon>
        <taxon>Sunrhavirus sunguru</taxon>
    </lineage>
</organism>
<evidence type="ECO:0000259" key="11">
    <source>
        <dbReference type="Pfam" id="PF24833"/>
    </source>
</evidence>
<keyword evidence="13" id="KW-1185">Reference proteome</keyword>
<feature type="domain" description="Spike glycoprotein G central" evidence="11">
    <location>
        <begin position="327"/>
        <end position="447"/>
    </location>
</feature>